<proteinExistence type="predicted"/>
<protein>
    <submittedName>
        <fullName evidence="2">Uncharacterized protein</fullName>
    </submittedName>
</protein>
<reference evidence="2" key="1">
    <citation type="submission" date="2020-03" db="EMBL/GenBank/DDBJ databases">
        <title>The deep terrestrial virosphere.</title>
        <authorList>
            <person name="Holmfeldt K."/>
            <person name="Nilsson E."/>
            <person name="Simone D."/>
            <person name="Lopez-Fernandez M."/>
            <person name="Wu X."/>
            <person name="de Brujin I."/>
            <person name="Lundin D."/>
            <person name="Andersson A."/>
            <person name="Bertilsson S."/>
            <person name="Dopson M."/>
        </authorList>
    </citation>
    <scope>NUCLEOTIDE SEQUENCE</scope>
    <source>
        <strain evidence="2">MM415B02388</strain>
    </source>
</reference>
<feature type="compositionally biased region" description="Basic and acidic residues" evidence="1">
    <location>
        <begin position="58"/>
        <end position="75"/>
    </location>
</feature>
<feature type="compositionally biased region" description="Basic and acidic residues" evidence="1">
    <location>
        <begin position="165"/>
        <end position="177"/>
    </location>
</feature>
<feature type="compositionally biased region" description="Basic and acidic residues" evidence="1">
    <location>
        <begin position="82"/>
        <end position="122"/>
    </location>
</feature>
<feature type="compositionally biased region" description="Low complexity" evidence="1">
    <location>
        <begin position="1"/>
        <end position="18"/>
    </location>
</feature>
<organism evidence="2">
    <name type="scientific">viral metagenome</name>
    <dbReference type="NCBI Taxonomy" id="1070528"/>
    <lineage>
        <taxon>unclassified sequences</taxon>
        <taxon>metagenomes</taxon>
        <taxon>organismal metagenomes</taxon>
    </lineage>
</organism>
<feature type="region of interest" description="Disordered" evidence="1">
    <location>
        <begin position="1"/>
        <end position="195"/>
    </location>
</feature>
<name>A0A6M3LAI0_9ZZZZ</name>
<dbReference type="EMBL" id="MT142908">
    <property type="protein sequence ID" value="QJA90364.1"/>
    <property type="molecule type" value="Genomic_DNA"/>
</dbReference>
<evidence type="ECO:0000313" key="2">
    <source>
        <dbReference type="EMBL" id="QJA90364.1"/>
    </source>
</evidence>
<feature type="compositionally biased region" description="Basic and acidic residues" evidence="1">
    <location>
        <begin position="23"/>
        <end position="37"/>
    </location>
</feature>
<feature type="region of interest" description="Disordered" evidence="1">
    <location>
        <begin position="378"/>
        <end position="397"/>
    </location>
</feature>
<gene>
    <name evidence="2" type="ORF">MM415B02388_0005</name>
</gene>
<evidence type="ECO:0000256" key="1">
    <source>
        <dbReference type="SAM" id="MobiDB-lite"/>
    </source>
</evidence>
<accession>A0A6M3LAI0</accession>
<feature type="compositionally biased region" description="Basic and acidic residues" evidence="1">
    <location>
        <begin position="378"/>
        <end position="391"/>
    </location>
</feature>
<sequence length="397" mass="44482">MADTPTETTVTTVPQPVTSAPKDAVEVTDQHKPDLPETKYQPLFGDEVISEAQLQGEDEQKPDESSKETSPEDKAAAPGPAEDGKKTAETEKKDETKPSEGDAKKAETKEEATKKADEEKAPQKPPKGYVPHQALQEAREVNRELSATIREMRQEVNELKTLMKRPPEDRRTRKEISVLDDEDEGEPGTSAGEEFTKLLTQAEYRELTELDPPKALRYLDWKQDHQQELNARKREATEDEETVKQAWQGMEEEVPGLFDETKTVRKELSMFAKENGFDGRYLEVLTNPETLVIAPGMKKPVVLGHGATALVRLIHRVRASVTSKTDEVALRKAIEAELTPRLTKEITDKFTGRKSTVRSIADIPGSEEHPTMKAFNEREYANMNEEERERALGGGAP</sequence>
<dbReference type="AlphaFoldDB" id="A0A6M3LAI0"/>